<dbReference type="Proteomes" id="UP000299102">
    <property type="component" value="Unassembled WGS sequence"/>
</dbReference>
<dbReference type="EMBL" id="BGZK01000345">
    <property type="protein sequence ID" value="GBP38190.1"/>
    <property type="molecule type" value="Genomic_DNA"/>
</dbReference>
<evidence type="ECO:0000313" key="2">
    <source>
        <dbReference type="Proteomes" id="UP000299102"/>
    </source>
</evidence>
<gene>
    <name evidence="1" type="ORF">EVAR_18069_1</name>
</gene>
<dbReference type="AlphaFoldDB" id="A0A4C1VHX3"/>
<proteinExistence type="predicted"/>
<sequence length="125" mass="13935">MIFTLSRVHLIYMRTRVRAPIQTPRGARQRVKGRVTSRPCGDSCDATAAQPGGEITKHELDRSIVILVSERHTDYNIDFHISYGHRRFLPEHGDAGRRGMISADCVCFSMSICYRAASGPVAVFG</sequence>
<keyword evidence="2" id="KW-1185">Reference proteome</keyword>
<organism evidence="1 2">
    <name type="scientific">Eumeta variegata</name>
    <name type="common">Bagworm moth</name>
    <name type="synonym">Eumeta japonica</name>
    <dbReference type="NCBI Taxonomy" id="151549"/>
    <lineage>
        <taxon>Eukaryota</taxon>
        <taxon>Metazoa</taxon>
        <taxon>Ecdysozoa</taxon>
        <taxon>Arthropoda</taxon>
        <taxon>Hexapoda</taxon>
        <taxon>Insecta</taxon>
        <taxon>Pterygota</taxon>
        <taxon>Neoptera</taxon>
        <taxon>Endopterygota</taxon>
        <taxon>Lepidoptera</taxon>
        <taxon>Glossata</taxon>
        <taxon>Ditrysia</taxon>
        <taxon>Tineoidea</taxon>
        <taxon>Psychidae</taxon>
        <taxon>Oiketicinae</taxon>
        <taxon>Eumeta</taxon>
    </lineage>
</organism>
<evidence type="ECO:0000313" key="1">
    <source>
        <dbReference type="EMBL" id="GBP38190.1"/>
    </source>
</evidence>
<name>A0A4C1VHX3_EUMVA</name>
<protein>
    <submittedName>
        <fullName evidence="1">Uncharacterized protein</fullName>
    </submittedName>
</protein>
<reference evidence="1 2" key="1">
    <citation type="journal article" date="2019" name="Commun. Biol.">
        <title>The bagworm genome reveals a unique fibroin gene that provides high tensile strength.</title>
        <authorList>
            <person name="Kono N."/>
            <person name="Nakamura H."/>
            <person name="Ohtoshi R."/>
            <person name="Tomita M."/>
            <person name="Numata K."/>
            <person name="Arakawa K."/>
        </authorList>
    </citation>
    <scope>NUCLEOTIDE SEQUENCE [LARGE SCALE GENOMIC DNA]</scope>
</reference>
<comment type="caution">
    <text evidence="1">The sequence shown here is derived from an EMBL/GenBank/DDBJ whole genome shotgun (WGS) entry which is preliminary data.</text>
</comment>
<accession>A0A4C1VHX3</accession>